<keyword evidence="1" id="KW-0732">Signal</keyword>
<evidence type="ECO:0000313" key="2">
    <source>
        <dbReference type="Proteomes" id="UP000050741"/>
    </source>
</evidence>
<evidence type="ECO:0000256" key="1">
    <source>
        <dbReference type="SAM" id="SignalP"/>
    </source>
</evidence>
<evidence type="ECO:0000313" key="3">
    <source>
        <dbReference type="WBParaSite" id="GPLIN_000348600"/>
    </source>
</evidence>
<reference evidence="3" key="2">
    <citation type="submission" date="2016-06" db="UniProtKB">
        <authorList>
            <consortium name="WormBaseParasite"/>
        </authorList>
    </citation>
    <scope>IDENTIFICATION</scope>
</reference>
<keyword evidence="2" id="KW-1185">Reference proteome</keyword>
<protein>
    <submittedName>
        <fullName evidence="3">DB domain-containing protein</fullName>
    </submittedName>
</protein>
<feature type="chain" id="PRO_5008146595" evidence="1">
    <location>
        <begin position="20"/>
        <end position="244"/>
    </location>
</feature>
<sequence length="244" mass="26857">MATVCGMFIFLLICALTVTQSIAYGRSKRNNQTPSSSNSSSFWVQKSTDQLIGEANAKGKCKSKMYCVCGYVTKKRHRLSGLCCYKSVDNCQCCDTDSSIPKLPPAVIDLLDTKACHAEMDEIDGAGHKCVWKHGTSASVCCDKHYELGSFVIHPAYDAMAHFPKTITAMLCESSWNPVCPPFSETWDTDHVADCAAFNQCASEWYWSPPTKKRHRPNAAGARLPVSVVIVLMPLIMQSVSARI</sequence>
<dbReference type="Proteomes" id="UP000050741">
    <property type="component" value="Unassembled WGS sequence"/>
</dbReference>
<feature type="signal peptide" evidence="1">
    <location>
        <begin position="1"/>
        <end position="19"/>
    </location>
</feature>
<dbReference type="WBParaSite" id="GPLIN_000348600">
    <property type="protein sequence ID" value="GPLIN_000348600"/>
    <property type="gene ID" value="GPLIN_000348600"/>
</dbReference>
<organism evidence="2 3">
    <name type="scientific">Globodera pallida</name>
    <name type="common">Potato cyst nematode worm</name>
    <name type="synonym">Heterodera pallida</name>
    <dbReference type="NCBI Taxonomy" id="36090"/>
    <lineage>
        <taxon>Eukaryota</taxon>
        <taxon>Metazoa</taxon>
        <taxon>Ecdysozoa</taxon>
        <taxon>Nematoda</taxon>
        <taxon>Chromadorea</taxon>
        <taxon>Rhabditida</taxon>
        <taxon>Tylenchina</taxon>
        <taxon>Tylenchomorpha</taxon>
        <taxon>Tylenchoidea</taxon>
        <taxon>Heteroderidae</taxon>
        <taxon>Heteroderinae</taxon>
        <taxon>Globodera</taxon>
    </lineage>
</organism>
<reference evidence="2" key="1">
    <citation type="submission" date="2014-05" db="EMBL/GenBank/DDBJ databases">
        <title>The genome and life-stage specific transcriptomes of Globodera pallida elucidate key aspects of plant parasitism by a cyst nematode.</title>
        <authorList>
            <person name="Cotton J.A."/>
            <person name="Lilley C.J."/>
            <person name="Jones L.M."/>
            <person name="Kikuchi T."/>
            <person name="Reid A.J."/>
            <person name="Thorpe P."/>
            <person name="Tsai I.J."/>
            <person name="Beasley H."/>
            <person name="Blok V."/>
            <person name="Cock P.J.A."/>
            <person name="Van den Akker S.E."/>
            <person name="Holroyd N."/>
            <person name="Hunt M."/>
            <person name="Mantelin S."/>
            <person name="Naghra H."/>
            <person name="Pain A."/>
            <person name="Palomares-Rius J.E."/>
            <person name="Zarowiecki M."/>
            <person name="Berriman M."/>
            <person name="Jones J.T."/>
            <person name="Urwin P.E."/>
        </authorList>
    </citation>
    <scope>NUCLEOTIDE SEQUENCE [LARGE SCALE GENOMIC DNA]</scope>
    <source>
        <strain evidence="2">Lindley</strain>
    </source>
</reference>
<dbReference type="AlphaFoldDB" id="A0A183BSA0"/>
<accession>A0A183BSA0</accession>
<name>A0A183BSA0_GLOPA</name>
<proteinExistence type="predicted"/>